<name>W0RCR6_9BACT</name>
<reference evidence="3 4" key="1">
    <citation type="journal article" date="2014" name="Genome Announc.">
        <title>Genome Sequence and Methylome of Soil Bacterium Gemmatirosa kalamazoonensis KBS708T, a Member of the Rarely Cultivated Gemmatimonadetes Phylum.</title>
        <authorList>
            <person name="Debruyn J.M."/>
            <person name="Radosevich M."/>
            <person name="Wommack K.E."/>
            <person name="Polson S.W."/>
            <person name="Hauser L.J."/>
            <person name="Fawaz M.N."/>
            <person name="Korlach J."/>
            <person name="Tsai Y.C."/>
        </authorList>
    </citation>
    <scope>NUCLEOTIDE SEQUENCE [LARGE SCALE GENOMIC DNA]</scope>
    <source>
        <strain evidence="3 4">KBS708</strain>
    </source>
</reference>
<sequence length="489" mass="52812">MNRRHLAIAALAALATCAAFAAFPAAAQTPTRFTVDDALDLATYRLADLSDDGAWLVATSSTRRDALGVDYRRDGDPTYLRPLPSRVWVVDTRTGATRALFPDKRDVGALRWSPDASRLALLVRKGDAWQPLIWERASGKFTSIPLPDGTYPAEQGDVRWSGDGKSVLLSTHTTAWRDSARAQFARQTAGPIFVQSSKDPFLAWDELRRRGNVRSVVAYDLATGRTREVLPQAMMGSYVLARDGGAVTWTEDVTKKTDYDVIFGSENKLVTRGTNGTPRVLLPSLKNVTVVWADDGRHYAWAKDGRLSVASIDDTTARVLAAADTAKLPTDSAAADSARKAREKLRFTPVRFSKAGDALVASSKDGLWLVDVATGRREMFVETPDSTSRARRRAASSAGAPTGGGSTCRRHRATSGSAASCAGIAPRAGSTRWRSTRAATATCRSRATAARSCSPSPTSRGRATCTRRARTSRISAAWCARTRSSTGRR</sequence>
<protein>
    <recommendedName>
        <fullName evidence="5">WD40-like beta Propeller containing protein</fullName>
    </recommendedName>
</protein>
<evidence type="ECO:0000256" key="1">
    <source>
        <dbReference type="SAM" id="MobiDB-lite"/>
    </source>
</evidence>
<evidence type="ECO:0008006" key="5">
    <source>
        <dbReference type="Google" id="ProtNLM"/>
    </source>
</evidence>
<feature type="region of interest" description="Disordered" evidence="1">
    <location>
        <begin position="381"/>
        <end position="467"/>
    </location>
</feature>
<feature type="chain" id="PRO_5004793897" description="WD40-like beta Propeller containing protein" evidence="2">
    <location>
        <begin position="22"/>
        <end position="489"/>
    </location>
</feature>
<dbReference type="AlphaFoldDB" id="W0RCR6"/>
<evidence type="ECO:0000313" key="4">
    <source>
        <dbReference type="Proteomes" id="UP000019151"/>
    </source>
</evidence>
<dbReference type="Gene3D" id="2.120.10.30">
    <property type="entry name" value="TolB, C-terminal domain"/>
    <property type="match status" value="1"/>
</dbReference>
<accession>W0RCR6</accession>
<dbReference type="InParanoid" id="W0RCR6"/>
<evidence type="ECO:0000313" key="3">
    <source>
        <dbReference type="EMBL" id="AHG88115.1"/>
    </source>
</evidence>
<dbReference type="RefSeq" id="WP_025409658.1">
    <property type="nucleotide sequence ID" value="NZ_CP007128.1"/>
</dbReference>
<dbReference type="eggNOG" id="COG1506">
    <property type="taxonomic scope" value="Bacteria"/>
</dbReference>
<gene>
    <name evidence="3" type="ORF">J421_0578</name>
</gene>
<organism evidence="3 4">
    <name type="scientific">Gemmatirosa kalamazoonensis</name>
    <dbReference type="NCBI Taxonomy" id="861299"/>
    <lineage>
        <taxon>Bacteria</taxon>
        <taxon>Pseudomonadati</taxon>
        <taxon>Gemmatimonadota</taxon>
        <taxon>Gemmatimonadia</taxon>
        <taxon>Gemmatimonadales</taxon>
        <taxon>Gemmatimonadaceae</taxon>
        <taxon>Gemmatirosa</taxon>
    </lineage>
</organism>
<proteinExistence type="predicted"/>
<feature type="compositionally biased region" description="Low complexity" evidence="1">
    <location>
        <begin position="430"/>
        <end position="464"/>
    </location>
</feature>
<keyword evidence="2" id="KW-0732">Signal</keyword>
<dbReference type="Proteomes" id="UP000019151">
    <property type="component" value="Chromosome"/>
</dbReference>
<evidence type="ECO:0000256" key="2">
    <source>
        <dbReference type="SAM" id="SignalP"/>
    </source>
</evidence>
<keyword evidence="4" id="KW-1185">Reference proteome</keyword>
<dbReference type="EMBL" id="CP007128">
    <property type="protein sequence ID" value="AHG88115.1"/>
    <property type="molecule type" value="Genomic_DNA"/>
</dbReference>
<dbReference type="OrthoDB" id="8432779at2"/>
<feature type="signal peptide" evidence="2">
    <location>
        <begin position="1"/>
        <end position="21"/>
    </location>
</feature>
<dbReference type="STRING" id="861299.J421_0578"/>
<dbReference type="HOGENOM" id="CLU_557546_0_0_0"/>
<dbReference type="InterPro" id="IPR011042">
    <property type="entry name" value="6-blade_b-propeller_TolB-like"/>
</dbReference>
<dbReference type="SUPFAM" id="SSF82171">
    <property type="entry name" value="DPP6 N-terminal domain-like"/>
    <property type="match status" value="1"/>
</dbReference>
<dbReference type="KEGG" id="gba:J421_0578"/>